<organism evidence="3 4">
    <name type="scientific">Nocardioides panacisoli</name>
    <dbReference type="NCBI Taxonomy" id="627624"/>
    <lineage>
        <taxon>Bacteria</taxon>
        <taxon>Bacillati</taxon>
        <taxon>Actinomycetota</taxon>
        <taxon>Actinomycetes</taxon>
        <taxon>Propionibacteriales</taxon>
        <taxon>Nocardioidaceae</taxon>
        <taxon>Nocardioides</taxon>
    </lineage>
</organism>
<evidence type="ECO:0000313" key="4">
    <source>
        <dbReference type="Proteomes" id="UP001501821"/>
    </source>
</evidence>
<dbReference type="Gene3D" id="2.60.40.10">
    <property type="entry name" value="Immunoglobulins"/>
    <property type="match status" value="1"/>
</dbReference>
<dbReference type="Gene3D" id="2.60.120.260">
    <property type="entry name" value="Galactose-binding domain-like"/>
    <property type="match status" value="1"/>
</dbReference>
<dbReference type="RefSeq" id="WP_344774990.1">
    <property type="nucleotide sequence ID" value="NZ_BAABAH010000006.1"/>
</dbReference>
<feature type="chain" id="PRO_5045313252" description="Fibrinogen C-terminal domain-containing protein" evidence="2">
    <location>
        <begin position="31"/>
        <end position="960"/>
    </location>
</feature>
<feature type="compositionally biased region" description="Low complexity" evidence="1">
    <location>
        <begin position="36"/>
        <end position="51"/>
    </location>
</feature>
<accession>A0ABP7IHN8</accession>
<keyword evidence="2" id="KW-0732">Signal</keyword>
<feature type="region of interest" description="Disordered" evidence="1">
    <location>
        <begin position="36"/>
        <end position="56"/>
    </location>
</feature>
<dbReference type="EMBL" id="BAABAH010000006">
    <property type="protein sequence ID" value="GAA3818586.1"/>
    <property type="molecule type" value="Genomic_DNA"/>
</dbReference>
<sequence length="960" mass="101092">MRRNPTRSLAVAATVLAVVAVGLWSSPVRATVTTATTPSAAPRAAAPPAASLGSTSDTAAGSCWEIKQRRPDAPSGAYWLLTPAMAEPARFYCDQTTDGGGWVLVAKGRNAWTSDYDGRDAGAALLTPDFAGGADVHQLSSTAVDQLLNGGRVDALPDGVRLRRATSMNGSAWQEARFKLANRDRWVWSFDAGHPLSSYTIDGVTRSGGRSNAFGTDSSFRWVDTTDRKVTGWNYGFGYGANVAGSSADNAYLYSPTNSGNALPFTLVYLRPQISSTTGFSTIPDTGTAPIRQPSEASSLADALTWGVTGLASPVTWEGDVEVQAFTQSGNRMYVGGNFRYVTADDGTQYQQSYLAAFDVNTGEWIPSFRPVLDQQVRTLATLPDGRVVAGGIFTKANGQPATGIVALDPSTGATSPDWSLQIENRVTGGTVAVRALKVVGQNLYIGGSFTHLKGTFQSTATYMRNLARVDVQHAAVATGWNPELNGTVVDVASSADATGDLSQVYAAGYFTQAKGGVPARRAAAVLTSGSGDLASPAWTPKWSSSNDYQQAIAATPGRIWVGGSEHSLFQFSPTTFARQATTIFDPKGDVQAIGANGDVLYAGCHCNSNSFTGAVTWPLDSTPWSEADTVHWVGAFSTVTGQRVPGFTPAMKLRLGAGIWAITADSNGRMWMGGDIETASSTRSAKDPSGGFARYSPRDVTPPERPGQLRVVDQTGGQVTLAWGASSDPSGVHYQVLRDDRPIAATKATTITLPYDGPARYFVRAADGAGNVSASTLALPVAAKSEVVAADASWRWWYQTSAPPSTWAQTGFDDTAWRTGRAVLGWGTASVVTGIDSFATTAERPLTAYFRRAIDLGTSAEFQTLTSLQLTGVANDGAAVYVNGVEVARKRLPTGTLTQGTYATSAPREAAATADPIVVDVPLGLLHAGANVIAVETHLNYRATPDLTFELRALATHSG</sequence>
<protein>
    <recommendedName>
        <fullName evidence="5">Fibrinogen C-terminal domain-containing protein</fullName>
    </recommendedName>
</protein>
<dbReference type="SUPFAM" id="SSF49785">
    <property type="entry name" value="Galactose-binding domain-like"/>
    <property type="match status" value="1"/>
</dbReference>
<evidence type="ECO:0000256" key="2">
    <source>
        <dbReference type="SAM" id="SignalP"/>
    </source>
</evidence>
<name>A0ABP7IHN8_9ACTN</name>
<evidence type="ECO:0000313" key="3">
    <source>
        <dbReference type="EMBL" id="GAA3818586.1"/>
    </source>
</evidence>
<dbReference type="InterPro" id="IPR013783">
    <property type="entry name" value="Ig-like_fold"/>
</dbReference>
<dbReference type="InterPro" id="IPR014716">
    <property type="entry name" value="Fibrinogen_a/b/g_C_1"/>
</dbReference>
<keyword evidence="4" id="KW-1185">Reference proteome</keyword>
<dbReference type="InterPro" id="IPR036056">
    <property type="entry name" value="Fibrinogen-like_C"/>
</dbReference>
<dbReference type="Proteomes" id="UP001501821">
    <property type="component" value="Unassembled WGS sequence"/>
</dbReference>
<dbReference type="Gene3D" id="3.90.215.10">
    <property type="entry name" value="Gamma Fibrinogen, chain A, domain 1"/>
    <property type="match status" value="1"/>
</dbReference>
<proteinExistence type="predicted"/>
<dbReference type="NCBIfam" id="NF040941">
    <property type="entry name" value="GGGWT_bact"/>
    <property type="match status" value="1"/>
</dbReference>
<evidence type="ECO:0008006" key="5">
    <source>
        <dbReference type="Google" id="ProtNLM"/>
    </source>
</evidence>
<evidence type="ECO:0000256" key="1">
    <source>
        <dbReference type="SAM" id="MobiDB-lite"/>
    </source>
</evidence>
<feature type="signal peptide" evidence="2">
    <location>
        <begin position="1"/>
        <end position="30"/>
    </location>
</feature>
<comment type="caution">
    <text evidence="3">The sequence shown here is derived from an EMBL/GenBank/DDBJ whole genome shotgun (WGS) entry which is preliminary data.</text>
</comment>
<gene>
    <name evidence="3" type="ORF">GCM10022242_20510</name>
</gene>
<feature type="region of interest" description="Disordered" evidence="1">
    <location>
        <begin position="680"/>
        <end position="706"/>
    </location>
</feature>
<dbReference type="InterPro" id="IPR008979">
    <property type="entry name" value="Galactose-bd-like_sf"/>
</dbReference>
<dbReference type="SUPFAM" id="SSF50998">
    <property type="entry name" value="Quinoprotein alcohol dehydrogenase-like"/>
    <property type="match status" value="1"/>
</dbReference>
<reference evidence="4" key="1">
    <citation type="journal article" date="2019" name="Int. J. Syst. Evol. Microbiol.">
        <title>The Global Catalogue of Microorganisms (GCM) 10K type strain sequencing project: providing services to taxonomists for standard genome sequencing and annotation.</title>
        <authorList>
            <consortium name="The Broad Institute Genomics Platform"/>
            <consortium name="The Broad Institute Genome Sequencing Center for Infectious Disease"/>
            <person name="Wu L."/>
            <person name="Ma J."/>
        </authorList>
    </citation>
    <scope>NUCLEOTIDE SEQUENCE [LARGE SCALE GENOMIC DNA]</scope>
    <source>
        <strain evidence="4">JCM 16953</strain>
    </source>
</reference>
<dbReference type="InterPro" id="IPR011047">
    <property type="entry name" value="Quinoprotein_ADH-like_sf"/>
</dbReference>
<dbReference type="SUPFAM" id="SSF56496">
    <property type="entry name" value="Fibrinogen C-terminal domain-like"/>
    <property type="match status" value="1"/>
</dbReference>